<sequence length="161" mass="16459">MTQSPAPDPPTSVPSPATTTPSLLTPNTRTHAEAALTHNTLHQTHTAAPPQPITPENASPIPPTATTNEGHLAPPSSTAYFVPAEGTSIDGSVDVPPILSRGTTAAVIRRMEEGGVLAEGIIGRRRGSLAMDGRVVDVDVVVTAKVNGEPVTVEGVPGGEK</sequence>
<proteinExistence type="predicted"/>
<organism evidence="2 3">
    <name type="scientific">Trichodelitschia bisporula</name>
    <dbReference type="NCBI Taxonomy" id="703511"/>
    <lineage>
        <taxon>Eukaryota</taxon>
        <taxon>Fungi</taxon>
        <taxon>Dikarya</taxon>
        <taxon>Ascomycota</taxon>
        <taxon>Pezizomycotina</taxon>
        <taxon>Dothideomycetes</taxon>
        <taxon>Dothideomycetes incertae sedis</taxon>
        <taxon>Phaeotrichales</taxon>
        <taxon>Phaeotrichaceae</taxon>
        <taxon>Trichodelitschia</taxon>
    </lineage>
</organism>
<gene>
    <name evidence="2" type="ORF">EJ06DRAFT_371575</name>
</gene>
<dbReference type="AlphaFoldDB" id="A0A6G1I1Z8"/>
<keyword evidence="3" id="KW-1185">Reference proteome</keyword>
<protein>
    <submittedName>
        <fullName evidence="2">Uncharacterized protein</fullName>
    </submittedName>
</protein>
<evidence type="ECO:0000313" key="3">
    <source>
        <dbReference type="Proteomes" id="UP000799640"/>
    </source>
</evidence>
<accession>A0A6G1I1Z8</accession>
<feature type="compositionally biased region" description="Polar residues" evidence="1">
    <location>
        <begin position="37"/>
        <end position="46"/>
    </location>
</feature>
<feature type="compositionally biased region" description="Polar residues" evidence="1">
    <location>
        <begin position="64"/>
        <end position="79"/>
    </location>
</feature>
<name>A0A6G1I1Z8_9PEZI</name>
<feature type="compositionally biased region" description="Low complexity" evidence="1">
    <location>
        <begin position="14"/>
        <end position="29"/>
    </location>
</feature>
<evidence type="ECO:0000313" key="2">
    <source>
        <dbReference type="EMBL" id="KAF2402005.1"/>
    </source>
</evidence>
<feature type="region of interest" description="Disordered" evidence="1">
    <location>
        <begin position="1"/>
        <end position="79"/>
    </location>
</feature>
<feature type="compositionally biased region" description="Pro residues" evidence="1">
    <location>
        <begin position="1"/>
        <end position="13"/>
    </location>
</feature>
<dbReference type="EMBL" id="ML996692">
    <property type="protein sequence ID" value="KAF2402005.1"/>
    <property type="molecule type" value="Genomic_DNA"/>
</dbReference>
<dbReference type="Proteomes" id="UP000799640">
    <property type="component" value="Unassembled WGS sequence"/>
</dbReference>
<reference evidence="2" key="1">
    <citation type="journal article" date="2020" name="Stud. Mycol.">
        <title>101 Dothideomycetes genomes: a test case for predicting lifestyles and emergence of pathogens.</title>
        <authorList>
            <person name="Haridas S."/>
            <person name="Albert R."/>
            <person name="Binder M."/>
            <person name="Bloem J."/>
            <person name="Labutti K."/>
            <person name="Salamov A."/>
            <person name="Andreopoulos B."/>
            <person name="Baker S."/>
            <person name="Barry K."/>
            <person name="Bills G."/>
            <person name="Bluhm B."/>
            <person name="Cannon C."/>
            <person name="Castanera R."/>
            <person name="Culley D."/>
            <person name="Daum C."/>
            <person name="Ezra D."/>
            <person name="Gonzalez J."/>
            <person name="Henrissat B."/>
            <person name="Kuo A."/>
            <person name="Liang C."/>
            <person name="Lipzen A."/>
            <person name="Lutzoni F."/>
            <person name="Magnuson J."/>
            <person name="Mondo S."/>
            <person name="Nolan M."/>
            <person name="Ohm R."/>
            <person name="Pangilinan J."/>
            <person name="Park H.-J."/>
            <person name="Ramirez L."/>
            <person name="Alfaro M."/>
            <person name="Sun H."/>
            <person name="Tritt A."/>
            <person name="Yoshinaga Y."/>
            <person name="Zwiers L.-H."/>
            <person name="Turgeon B."/>
            <person name="Goodwin S."/>
            <person name="Spatafora J."/>
            <person name="Crous P."/>
            <person name="Grigoriev I."/>
        </authorList>
    </citation>
    <scope>NUCLEOTIDE SEQUENCE</scope>
    <source>
        <strain evidence="2">CBS 262.69</strain>
    </source>
</reference>
<evidence type="ECO:0000256" key="1">
    <source>
        <dbReference type="SAM" id="MobiDB-lite"/>
    </source>
</evidence>